<feature type="compositionally biased region" description="Low complexity" evidence="1">
    <location>
        <begin position="486"/>
        <end position="514"/>
    </location>
</feature>
<reference evidence="2 3" key="1">
    <citation type="journal article" date="2015" name="Genome Biol. Evol.">
        <title>Comparative Genomics of a Bacterivorous Green Alga Reveals Evolutionary Causalities and Consequences of Phago-Mixotrophic Mode of Nutrition.</title>
        <authorList>
            <person name="Burns J.A."/>
            <person name="Paasch A."/>
            <person name="Narechania A."/>
            <person name="Kim E."/>
        </authorList>
    </citation>
    <scope>NUCLEOTIDE SEQUENCE [LARGE SCALE GENOMIC DNA]</scope>
    <source>
        <strain evidence="2 3">PLY_AMNH</strain>
    </source>
</reference>
<feature type="compositionally biased region" description="Basic and acidic residues" evidence="1">
    <location>
        <begin position="1"/>
        <end position="14"/>
    </location>
</feature>
<organism evidence="2 3">
    <name type="scientific">Cymbomonas tetramitiformis</name>
    <dbReference type="NCBI Taxonomy" id="36881"/>
    <lineage>
        <taxon>Eukaryota</taxon>
        <taxon>Viridiplantae</taxon>
        <taxon>Chlorophyta</taxon>
        <taxon>Pyramimonadophyceae</taxon>
        <taxon>Pyramimonadales</taxon>
        <taxon>Pyramimonadaceae</taxon>
        <taxon>Cymbomonas</taxon>
    </lineage>
</organism>
<accession>A0AAE0FHS9</accession>
<name>A0AAE0FHS9_9CHLO</name>
<dbReference type="Proteomes" id="UP001190700">
    <property type="component" value="Unassembled WGS sequence"/>
</dbReference>
<evidence type="ECO:0000256" key="1">
    <source>
        <dbReference type="SAM" id="MobiDB-lite"/>
    </source>
</evidence>
<feature type="compositionally biased region" description="Basic and acidic residues" evidence="1">
    <location>
        <begin position="50"/>
        <end position="61"/>
    </location>
</feature>
<evidence type="ECO:0000313" key="3">
    <source>
        <dbReference type="Proteomes" id="UP001190700"/>
    </source>
</evidence>
<dbReference type="AlphaFoldDB" id="A0AAE0FHS9"/>
<feature type="compositionally biased region" description="Basic and acidic residues" evidence="1">
    <location>
        <begin position="208"/>
        <end position="241"/>
    </location>
</feature>
<dbReference type="EMBL" id="LGRX02018332">
    <property type="protein sequence ID" value="KAK3259975.1"/>
    <property type="molecule type" value="Genomic_DNA"/>
</dbReference>
<feature type="non-terminal residue" evidence="2">
    <location>
        <position position="1"/>
    </location>
</feature>
<feature type="compositionally biased region" description="Low complexity" evidence="1">
    <location>
        <begin position="454"/>
        <end position="473"/>
    </location>
</feature>
<feature type="region of interest" description="Disordered" evidence="1">
    <location>
        <begin position="1"/>
        <end position="66"/>
    </location>
</feature>
<keyword evidence="3" id="KW-1185">Reference proteome</keyword>
<gene>
    <name evidence="2" type="ORF">CYMTET_31052</name>
</gene>
<protein>
    <submittedName>
        <fullName evidence="2">Uncharacterized protein</fullName>
    </submittedName>
</protein>
<feature type="region of interest" description="Disordered" evidence="1">
    <location>
        <begin position="182"/>
        <end position="313"/>
    </location>
</feature>
<feature type="compositionally biased region" description="Basic and acidic residues" evidence="1">
    <location>
        <begin position="415"/>
        <end position="453"/>
    </location>
</feature>
<feature type="region of interest" description="Disordered" evidence="1">
    <location>
        <begin position="396"/>
        <end position="537"/>
    </location>
</feature>
<evidence type="ECO:0000313" key="2">
    <source>
        <dbReference type="EMBL" id="KAK3259975.1"/>
    </source>
</evidence>
<proteinExistence type="predicted"/>
<comment type="caution">
    <text evidence="2">The sequence shown here is derived from an EMBL/GenBank/DDBJ whole genome shotgun (WGS) entry which is preliminary data.</text>
</comment>
<sequence length="537" mass="60292">VERLQGIQEEREVSSSESGQELSESDRERLAQEEGSLLALLRQQQEEEERERQAMEEEMLRRGGAAEQVQKLGAELASTQEELRAAQVEAERLKEYEVGNSEEVYRLREALAQLQDEVEQLHAERAEEGAQGEDTKPALALVGGARHKRRDSQVFKAVEALNKSMTPKAGARKSVGFDEETMLASRWQVEDSPGDDDAPGGSSVARSDTSRQSEDSDRSSFEMEIRRLEYKEQEEQKEDRLLALLRTQQQEEEREANELQELATSAKQDAVKLHWKQAASSAKLDEERRSRRQSRANWSKAVEALQHQGERAQEQLDASELFFQSQVEAATKQHQKEKDQWAKQIKQVREEQMSTEMHLMQECESLLKRAEEAEAKALSTETERQRLYEDVFQLQEESEAERQEARAQLEAAVKGAEEAEAKALSTEMEHQKLTEDARQHQEESEAARQEARAQLEAAVKGADEALQSAQAEAESLREQLAAAQKASAGERGSEDAAAAESASPGGGRRSLLGRVFRRGSQMEQPKGAPDAAEVRIG</sequence>